<keyword evidence="1" id="KW-0472">Membrane</keyword>
<keyword evidence="1" id="KW-0812">Transmembrane</keyword>
<protein>
    <submittedName>
        <fullName evidence="2">DUF3592 domain-containing protein</fullName>
    </submittedName>
</protein>
<gene>
    <name evidence="2" type="ORF">LZG35_12435</name>
</gene>
<dbReference type="EMBL" id="JAJVKT010000014">
    <property type="protein sequence ID" value="MCE7509450.1"/>
    <property type="molecule type" value="Genomic_DNA"/>
</dbReference>
<keyword evidence="1" id="KW-1133">Transmembrane helix</keyword>
<reference evidence="2" key="1">
    <citation type="submission" date="2022-01" db="EMBL/GenBank/DDBJ databases">
        <authorList>
            <person name="Karlyshev A.V."/>
            <person name="Jaspars M."/>
        </authorList>
    </citation>
    <scope>NUCLEOTIDE SEQUENCE</scope>
    <source>
        <strain evidence="2">AGSA3-2</strain>
    </source>
</reference>
<evidence type="ECO:0000313" key="2">
    <source>
        <dbReference type="EMBL" id="MCE7509450.1"/>
    </source>
</evidence>
<keyword evidence="3" id="KW-1185">Reference proteome</keyword>
<dbReference type="AlphaFoldDB" id="A0A9Q3W2K3"/>
<evidence type="ECO:0000256" key="1">
    <source>
        <dbReference type="SAM" id="Phobius"/>
    </source>
</evidence>
<name>A0A9Q3W2K3_9GAMM</name>
<accession>A0A9Q3W2K3</accession>
<sequence length="232" mass="26609">MTVRGLFKYFFVVFGFAAIVMAVVLYLDTASFVKEAVSGQGVLENVRERRMDEKTVCEWVVRFRTEDGRPIEFSTRAGTRCAGARIGDAMPILYPPARPAEARVDDFFALWGGSIIGGLIGPVFLLIGGIWIAAGRRKRRRVAVLKREGRRIETELERVEHVTSMKMQYRHPYRVVTRGRDPLSGDSRRFLSDYLWYDPSPYLQDVSVPVFIGRDDPRRYHMDLSFLPRSPK</sequence>
<evidence type="ECO:0000313" key="3">
    <source>
        <dbReference type="Proteomes" id="UP001107961"/>
    </source>
</evidence>
<dbReference type="GeneID" id="94685394"/>
<dbReference type="Proteomes" id="UP001107961">
    <property type="component" value="Unassembled WGS sequence"/>
</dbReference>
<organism evidence="2 3">
    <name type="scientific">Alloalcanivorax xenomutans</name>
    <dbReference type="NCBI Taxonomy" id="1094342"/>
    <lineage>
        <taxon>Bacteria</taxon>
        <taxon>Pseudomonadati</taxon>
        <taxon>Pseudomonadota</taxon>
        <taxon>Gammaproteobacteria</taxon>
        <taxon>Oceanospirillales</taxon>
        <taxon>Alcanivoracaceae</taxon>
        <taxon>Alloalcanivorax</taxon>
    </lineage>
</organism>
<dbReference type="RefSeq" id="WP_080530406.1">
    <property type="nucleotide sequence ID" value="NZ_CP012331.1"/>
</dbReference>
<feature type="transmembrane region" description="Helical" evidence="1">
    <location>
        <begin position="108"/>
        <end position="133"/>
    </location>
</feature>
<feature type="transmembrane region" description="Helical" evidence="1">
    <location>
        <begin position="7"/>
        <end position="27"/>
    </location>
</feature>
<comment type="caution">
    <text evidence="2">The sequence shown here is derived from an EMBL/GenBank/DDBJ whole genome shotgun (WGS) entry which is preliminary data.</text>
</comment>
<proteinExistence type="predicted"/>